<dbReference type="CDD" id="cd00077">
    <property type="entry name" value="HDc"/>
    <property type="match status" value="1"/>
</dbReference>
<dbReference type="SMART" id="SM00471">
    <property type="entry name" value="HDc"/>
    <property type="match status" value="1"/>
</dbReference>
<dbReference type="Pfam" id="PF01966">
    <property type="entry name" value="HD"/>
    <property type="match status" value="1"/>
</dbReference>
<feature type="domain" description="HD" evidence="1">
    <location>
        <begin position="51"/>
        <end position="168"/>
    </location>
</feature>
<dbReference type="AlphaFoldDB" id="A0A7C5X4X8"/>
<dbReference type="InterPro" id="IPR006674">
    <property type="entry name" value="HD_domain"/>
</dbReference>
<dbReference type="EMBL" id="DSAC01000103">
    <property type="protein sequence ID" value="HHO74618.1"/>
    <property type="molecule type" value="Genomic_DNA"/>
</dbReference>
<accession>A0A7C5X4X8</accession>
<gene>
    <name evidence="2" type="ORF">ENN04_08330</name>
</gene>
<dbReference type="InterPro" id="IPR050135">
    <property type="entry name" value="dGTPase-like"/>
</dbReference>
<evidence type="ECO:0000313" key="2">
    <source>
        <dbReference type="EMBL" id="HHO74618.1"/>
    </source>
</evidence>
<comment type="caution">
    <text evidence="2">The sequence shown here is derived from an EMBL/GenBank/DDBJ whole genome shotgun (WGS) entry which is preliminary data.</text>
</comment>
<dbReference type="PROSITE" id="PS51831">
    <property type="entry name" value="HD"/>
    <property type="match status" value="1"/>
</dbReference>
<dbReference type="GO" id="GO:0006203">
    <property type="term" value="P:dGTP catabolic process"/>
    <property type="evidence" value="ECO:0007669"/>
    <property type="project" value="TreeGrafter"/>
</dbReference>
<dbReference type="PANTHER" id="PTHR11373:SF4">
    <property type="entry name" value="DEOXYNUCLEOSIDE TRIPHOSPHATE TRIPHOSPHOHYDROLASE SAMHD1"/>
    <property type="match status" value="1"/>
</dbReference>
<reference evidence="2" key="1">
    <citation type="journal article" date="2020" name="mSystems">
        <title>Genome- and Community-Level Interaction Insights into Carbon Utilization and Element Cycling Functions of Hydrothermarchaeota in Hydrothermal Sediment.</title>
        <authorList>
            <person name="Zhou Z."/>
            <person name="Liu Y."/>
            <person name="Xu W."/>
            <person name="Pan J."/>
            <person name="Luo Z.H."/>
            <person name="Li M."/>
        </authorList>
    </citation>
    <scope>NUCLEOTIDE SEQUENCE [LARGE SCALE GENOMIC DNA]</scope>
    <source>
        <strain evidence="2">SpSt-114</strain>
    </source>
</reference>
<dbReference type="InterPro" id="IPR003607">
    <property type="entry name" value="HD/PDEase_dom"/>
</dbReference>
<protein>
    <submittedName>
        <fullName evidence="2">HD domain-containing protein</fullName>
    </submittedName>
</protein>
<sequence length="372" mass="43996">MFKDISDPIYQFIRLYPKELKIVDSFVFQRLRYVKQLGVAHMVFPSAQHTRFEHSLGVMNLAGEMYVSLGYKDQRLFEIVRLAGLLHDVGHPPFSHTTEVLLGDKSHEHIGKELVLGEVGEELKSLGFSQEDVELLARLAFKEPKDEEERSLSHIITGELGADRMDYLRRDAYFCGTSYGFFDYRRILNHLERQNGRKCVNKSALRALESFFLGRFFMYVQVYFHKVVRILNIHLLELINSYIERGLFSKEEFHQLTDAHFIALALKEKENPLVRRLFLREHFREIYKGEDSKEFEQVKSYLLERFDEKDLRFDIAEKNLIEEESCISYDTGLKELREVSQIMRNLPRVRIYRIYIEPRLKEHALQCLKKTA</sequence>
<dbReference type="SUPFAM" id="SSF109604">
    <property type="entry name" value="HD-domain/PDEase-like"/>
    <property type="match status" value="1"/>
</dbReference>
<proteinExistence type="predicted"/>
<name>A0A7C5X4X8_9AQUI</name>
<dbReference type="PANTHER" id="PTHR11373">
    <property type="entry name" value="DEOXYNUCLEOSIDE TRIPHOSPHATE TRIPHOSPHOHYDROLASE"/>
    <property type="match status" value="1"/>
</dbReference>
<organism evidence="2">
    <name type="scientific">Thermocrinis ruber</name>
    <dbReference type="NCBI Taxonomy" id="75906"/>
    <lineage>
        <taxon>Bacteria</taxon>
        <taxon>Pseudomonadati</taxon>
        <taxon>Aquificota</taxon>
        <taxon>Aquificia</taxon>
        <taxon>Aquificales</taxon>
        <taxon>Aquificaceae</taxon>
        <taxon>Thermocrinis</taxon>
    </lineage>
</organism>
<dbReference type="Gene3D" id="1.10.3210.10">
    <property type="entry name" value="Hypothetical protein af1432"/>
    <property type="match status" value="1"/>
</dbReference>
<dbReference type="Pfam" id="PF19276">
    <property type="entry name" value="HD_assoc_2"/>
    <property type="match status" value="1"/>
</dbReference>
<dbReference type="Gene3D" id="3.30.70.1370">
    <property type="entry name" value="HD domain like"/>
    <property type="match status" value="1"/>
</dbReference>
<dbReference type="GO" id="GO:0008832">
    <property type="term" value="F:dGTPase activity"/>
    <property type="evidence" value="ECO:0007669"/>
    <property type="project" value="TreeGrafter"/>
</dbReference>
<dbReference type="InterPro" id="IPR045509">
    <property type="entry name" value="HD_assoc_2"/>
</dbReference>
<evidence type="ECO:0000259" key="1">
    <source>
        <dbReference type="PROSITE" id="PS51831"/>
    </source>
</evidence>